<dbReference type="Proteomes" id="UP000001568">
    <property type="component" value="Chromosome 18"/>
</dbReference>
<name>A4SA66_OSTLU</name>
<dbReference type="GO" id="GO:0003676">
    <property type="term" value="F:nucleic acid binding"/>
    <property type="evidence" value="ECO:0007669"/>
    <property type="project" value="InterPro"/>
</dbReference>
<dbReference type="EMBL" id="CP000598">
    <property type="protein sequence ID" value="ABP00643.1"/>
    <property type="molecule type" value="Genomic_DNA"/>
</dbReference>
<evidence type="ECO:0000256" key="2">
    <source>
        <dbReference type="SAM" id="MobiDB-lite"/>
    </source>
</evidence>
<keyword evidence="1" id="KW-0479">Metal-binding</keyword>
<dbReference type="AlphaFoldDB" id="A4SA66"/>
<dbReference type="Gramene" id="ABP00643">
    <property type="protein sequence ID" value="ABP00643"/>
    <property type="gene ID" value="OSTLU_25775"/>
</dbReference>
<evidence type="ECO:0000259" key="3">
    <source>
        <dbReference type="PROSITE" id="PS50158"/>
    </source>
</evidence>
<dbReference type="HOGENOM" id="CLU_704741_0_0_1"/>
<evidence type="ECO:0000256" key="1">
    <source>
        <dbReference type="PROSITE-ProRule" id="PRU00047"/>
    </source>
</evidence>
<protein>
    <recommendedName>
        <fullName evidence="3">CCHC-type domain-containing protein</fullName>
    </recommendedName>
</protein>
<dbReference type="RefSeq" id="XP_001422326.1">
    <property type="nucleotide sequence ID" value="XM_001422289.1"/>
</dbReference>
<evidence type="ECO:0000313" key="5">
    <source>
        <dbReference type="Proteomes" id="UP000001568"/>
    </source>
</evidence>
<dbReference type="KEGG" id="olu:OSTLU_25775"/>
<feature type="region of interest" description="Disordered" evidence="2">
    <location>
        <begin position="369"/>
        <end position="392"/>
    </location>
</feature>
<keyword evidence="5" id="KW-1185">Reference proteome</keyword>
<dbReference type="InterPro" id="IPR001878">
    <property type="entry name" value="Znf_CCHC"/>
</dbReference>
<keyword evidence="1" id="KW-0862">Zinc</keyword>
<keyword evidence="1" id="KW-0863">Zinc-finger</keyword>
<dbReference type="GO" id="GO:0008270">
    <property type="term" value="F:zinc ion binding"/>
    <property type="evidence" value="ECO:0007669"/>
    <property type="project" value="UniProtKB-KW"/>
</dbReference>
<evidence type="ECO:0000313" key="4">
    <source>
        <dbReference type="EMBL" id="ABP00643.1"/>
    </source>
</evidence>
<proteinExistence type="predicted"/>
<gene>
    <name evidence="4" type="ORF">OSTLU_25775</name>
</gene>
<sequence>MSEAFLPTDLASFTRFKSGVQGDNVVEFIDLMVQSLNYRFTSSKINGRRKTEAVSVSIAADKLLRHYIDAKYKNANMDLCRITAIVASLDITFRDNIDLCKYVYNVMQDERDSNGLPGLPPANAENNRVTVKDYEKLHPDRTLVPLDVADQELADGVFDLSNVFPEQLKKLVSDMRASRATWSGITLLDRLLLELDPYSTIQTLVENRLNDIKYTGSGNMAEFLGNKRKLFTSLPNDSQVRLNNGLRLRRQVQSAFTINGNELTTSETIEFSGFTETILVMLLASPLSRTNVKKVCEELLSQQRDKLDFTKCTNKLVIADKLDQETSPKQLAVNNLKRKKFQPKGACFNCNRKGHRYWECKSPLRPDLQRRVDKFANKKPRGNESDPKEKDE</sequence>
<dbReference type="GeneID" id="5006383"/>
<dbReference type="PROSITE" id="PS50158">
    <property type="entry name" value="ZF_CCHC"/>
    <property type="match status" value="1"/>
</dbReference>
<reference evidence="4 5" key="1">
    <citation type="journal article" date="2007" name="Proc. Natl. Acad. Sci. U.S.A.">
        <title>The tiny eukaryote Ostreococcus provides genomic insights into the paradox of plankton speciation.</title>
        <authorList>
            <person name="Palenik B."/>
            <person name="Grimwood J."/>
            <person name="Aerts A."/>
            <person name="Rouze P."/>
            <person name="Salamov A."/>
            <person name="Putnam N."/>
            <person name="Dupont C."/>
            <person name="Jorgensen R."/>
            <person name="Derelle E."/>
            <person name="Rombauts S."/>
            <person name="Zhou K."/>
            <person name="Otillar R."/>
            <person name="Merchant S.S."/>
            <person name="Podell S."/>
            <person name="Gaasterland T."/>
            <person name="Napoli C."/>
            <person name="Gendler K."/>
            <person name="Manuell A."/>
            <person name="Tai V."/>
            <person name="Vallon O."/>
            <person name="Piganeau G."/>
            <person name="Jancek S."/>
            <person name="Heijde M."/>
            <person name="Jabbari K."/>
            <person name="Bowler C."/>
            <person name="Lohr M."/>
            <person name="Robbens S."/>
            <person name="Werner G."/>
            <person name="Dubchak I."/>
            <person name="Pazour G.J."/>
            <person name="Ren Q."/>
            <person name="Paulsen I."/>
            <person name="Delwiche C."/>
            <person name="Schmutz J."/>
            <person name="Rokhsar D."/>
            <person name="Van de Peer Y."/>
            <person name="Moreau H."/>
            <person name="Grigoriev I.V."/>
        </authorList>
    </citation>
    <scope>NUCLEOTIDE SEQUENCE [LARGE SCALE GENOMIC DNA]</scope>
    <source>
        <strain evidence="4 5">CCE9901</strain>
    </source>
</reference>
<feature type="domain" description="CCHC-type" evidence="3">
    <location>
        <begin position="347"/>
        <end position="362"/>
    </location>
</feature>
<accession>A4SA66</accession>
<organism evidence="4 5">
    <name type="scientific">Ostreococcus lucimarinus (strain CCE9901)</name>
    <dbReference type="NCBI Taxonomy" id="436017"/>
    <lineage>
        <taxon>Eukaryota</taxon>
        <taxon>Viridiplantae</taxon>
        <taxon>Chlorophyta</taxon>
        <taxon>Mamiellophyceae</taxon>
        <taxon>Mamiellales</taxon>
        <taxon>Bathycoccaceae</taxon>
        <taxon>Ostreococcus</taxon>
    </lineage>
</organism>
<dbReference type="SUPFAM" id="SSF57756">
    <property type="entry name" value="Retrovirus zinc finger-like domains"/>
    <property type="match status" value="1"/>
</dbReference>
<dbReference type="InterPro" id="IPR036875">
    <property type="entry name" value="Znf_CCHC_sf"/>
</dbReference>